<dbReference type="SUPFAM" id="SSF55785">
    <property type="entry name" value="PYP-like sensor domain (PAS domain)"/>
    <property type="match status" value="2"/>
</dbReference>
<evidence type="ECO:0000313" key="8">
    <source>
        <dbReference type="Proteomes" id="UP000254808"/>
    </source>
</evidence>
<reference evidence="7 8" key="1">
    <citation type="submission" date="2018-03" db="EMBL/GenBank/DDBJ databases">
        <title>Phenotypic and genomic properties of Cyclonatronum proteinivorum gen. nov., sp. nov., a haloalkaliphilic bacteroidete from soda lakes possessing Na+-translocating rhodopsin.</title>
        <authorList>
            <person name="Toshchakov S.V."/>
            <person name="Korzhenkov A."/>
            <person name="Samarov N.I."/>
            <person name="Kublanov I.V."/>
            <person name="Muntyan M.S."/>
            <person name="Sorokin D.Y."/>
        </authorList>
    </citation>
    <scope>NUCLEOTIDE SEQUENCE [LARGE SCALE GENOMIC DNA]</scope>
    <source>
        <strain evidence="7 8">Omega</strain>
    </source>
</reference>
<sequence>MQPHYLLNELKSLFKDTDTLLNMLDSGLADGIWFLDLENPDHQWFSDRFWEALGYDSAEMHQHPSAWMALADPEDTNRISRSLDEGKVAKDYRFDEVIRFTHKSGRYVWMRCVARPVCDKHDKPVRLLGFHHDVSSEIMLQKSKELESELIRHGFKSPEDGYWELRVHDGSVFWSSQMYHIHGVDYDFPLSLDTGLNFYSEDDQQKLGAAIQNGINNPGLTNTLELTLHPRLRDPIPALISFKCVEVAHPGETAELYLIGTFEALGDEQQTNIQLKKRLSEMEKQVFISSQTMNMGLLQFSKDLSRIRSCGYLPVLFDIPEGQNTAVHLKRKLKIIQDGRQNLFLPAVVNMIDMLEPAVGEQHWLGDFLLQYANKGKRNWFKTYLRVGQNDDGELVYKLVLHNIDDEKRRELANLEQQYFLERSQTVSGVGHFVIYLEQGTWEGSPVMLDILGVDDSFEKSVHNWITLLTPEFSESVPKAFYEAVQAQTSFYTTYQIVRPRDGALRWVKISADFVNRENFYRTSSEPTFVGTIQDVTDQMEYTRKIEEQNAFLRKLAWSQSHEVRAPLARLMGVAEALQDMNPSDPDTQMFYESILPTAKELDEVITKLNNRINTFEKAFGKSLRTDD</sequence>
<dbReference type="InterPro" id="IPR003661">
    <property type="entry name" value="HisK_dim/P_dom"/>
</dbReference>
<evidence type="ECO:0000256" key="2">
    <source>
        <dbReference type="ARBA" id="ARBA00012438"/>
    </source>
</evidence>
<dbReference type="InterPro" id="IPR036097">
    <property type="entry name" value="HisK_dim/P_sf"/>
</dbReference>
<dbReference type="CDD" id="cd00082">
    <property type="entry name" value="HisKA"/>
    <property type="match status" value="1"/>
</dbReference>
<dbReference type="EC" id="2.7.13.3" evidence="2"/>
<dbReference type="NCBIfam" id="TIGR00229">
    <property type="entry name" value="sensory_box"/>
    <property type="match status" value="1"/>
</dbReference>
<feature type="domain" description="PAC" evidence="6">
    <location>
        <begin position="94"/>
        <end position="146"/>
    </location>
</feature>
<dbReference type="SUPFAM" id="SSF47384">
    <property type="entry name" value="Homodimeric domain of signal transducing histidine kinase"/>
    <property type="match status" value="1"/>
</dbReference>
<dbReference type="RefSeq" id="WP_114985459.1">
    <property type="nucleotide sequence ID" value="NZ_CP027806.1"/>
</dbReference>
<feature type="domain" description="PAC" evidence="6">
    <location>
        <begin position="491"/>
        <end position="548"/>
    </location>
</feature>
<keyword evidence="5" id="KW-0418">Kinase</keyword>
<gene>
    <name evidence="7" type="ORF">CYPRO_3123</name>
</gene>
<proteinExistence type="predicted"/>
<dbReference type="InterPro" id="IPR001610">
    <property type="entry name" value="PAC"/>
</dbReference>
<dbReference type="KEGG" id="cprv:CYPRO_3123"/>
<keyword evidence="4" id="KW-0808">Transferase</keyword>
<evidence type="ECO:0000313" key="7">
    <source>
        <dbReference type="EMBL" id="AXJ02358.1"/>
    </source>
</evidence>
<dbReference type="GO" id="GO:0000155">
    <property type="term" value="F:phosphorelay sensor kinase activity"/>
    <property type="evidence" value="ECO:0007669"/>
    <property type="project" value="InterPro"/>
</dbReference>
<keyword evidence="3" id="KW-0597">Phosphoprotein</keyword>
<keyword evidence="8" id="KW-1185">Reference proteome</keyword>
<name>A0A345UPF6_9BACT</name>
<dbReference type="Proteomes" id="UP000254808">
    <property type="component" value="Chromosome"/>
</dbReference>
<evidence type="ECO:0000256" key="1">
    <source>
        <dbReference type="ARBA" id="ARBA00000085"/>
    </source>
</evidence>
<evidence type="ECO:0000256" key="5">
    <source>
        <dbReference type="ARBA" id="ARBA00022777"/>
    </source>
</evidence>
<dbReference type="Pfam" id="PF08447">
    <property type="entry name" value="PAS_3"/>
    <property type="match status" value="2"/>
</dbReference>
<dbReference type="SMART" id="SM00086">
    <property type="entry name" value="PAC"/>
    <property type="match status" value="2"/>
</dbReference>
<dbReference type="Gene3D" id="1.10.287.130">
    <property type="match status" value="1"/>
</dbReference>
<dbReference type="InterPro" id="IPR052162">
    <property type="entry name" value="Sensor_kinase/Photoreceptor"/>
</dbReference>
<dbReference type="PANTHER" id="PTHR43304:SF1">
    <property type="entry name" value="PAC DOMAIN-CONTAINING PROTEIN"/>
    <property type="match status" value="1"/>
</dbReference>
<dbReference type="PANTHER" id="PTHR43304">
    <property type="entry name" value="PHYTOCHROME-LIKE PROTEIN CPH1"/>
    <property type="match status" value="1"/>
</dbReference>
<dbReference type="Gene3D" id="3.30.450.20">
    <property type="entry name" value="PAS domain"/>
    <property type="match status" value="3"/>
</dbReference>
<dbReference type="InterPro" id="IPR013655">
    <property type="entry name" value="PAS_fold_3"/>
</dbReference>
<protein>
    <recommendedName>
        <fullName evidence="2">histidine kinase</fullName>
        <ecNumber evidence="2">2.7.13.3</ecNumber>
    </recommendedName>
</protein>
<dbReference type="EMBL" id="CP027806">
    <property type="protein sequence ID" value="AXJ02358.1"/>
    <property type="molecule type" value="Genomic_DNA"/>
</dbReference>
<dbReference type="InterPro" id="IPR000700">
    <property type="entry name" value="PAS-assoc_C"/>
</dbReference>
<evidence type="ECO:0000259" key="6">
    <source>
        <dbReference type="PROSITE" id="PS50113"/>
    </source>
</evidence>
<dbReference type="AlphaFoldDB" id="A0A345UPF6"/>
<dbReference type="OrthoDB" id="6231665at2"/>
<comment type="catalytic activity">
    <reaction evidence="1">
        <text>ATP + protein L-histidine = ADP + protein N-phospho-L-histidine.</text>
        <dbReference type="EC" id="2.7.13.3"/>
    </reaction>
</comment>
<dbReference type="CDD" id="cd00130">
    <property type="entry name" value="PAS"/>
    <property type="match status" value="1"/>
</dbReference>
<dbReference type="InterPro" id="IPR000014">
    <property type="entry name" value="PAS"/>
</dbReference>
<dbReference type="PROSITE" id="PS50113">
    <property type="entry name" value="PAC"/>
    <property type="match status" value="2"/>
</dbReference>
<evidence type="ECO:0000256" key="3">
    <source>
        <dbReference type="ARBA" id="ARBA00022553"/>
    </source>
</evidence>
<organism evidence="7 8">
    <name type="scientific">Cyclonatronum proteinivorum</name>
    <dbReference type="NCBI Taxonomy" id="1457365"/>
    <lineage>
        <taxon>Bacteria</taxon>
        <taxon>Pseudomonadati</taxon>
        <taxon>Balneolota</taxon>
        <taxon>Balneolia</taxon>
        <taxon>Balneolales</taxon>
        <taxon>Cyclonatronaceae</taxon>
        <taxon>Cyclonatronum</taxon>
    </lineage>
</organism>
<dbReference type="InterPro" id="IPR035965">
    <property type="entry name" value="PAS-like_dom_sf"/>
</dbReference>
<accession>A0A345UPF6</accession>
<evidence type="ECO:0000256" key="4">
    <source>
        <dbReference type="ARBA" id="ARBA00022679"/>
    </source>
</evidence>